<accession>A0A8J7L8V2</accession>
<dbReference type="Proteomes" id="UP000632766">
    <property type="component" value="Unassembled WGS sequence"/>
</dbReference>
<evidence type="ECO:0000313" key="3">
    <source>
        <dbReference type="Proteomes" id="UP000632766"/>
    </source>
</evidence>
<name>A0A8J7L8V2_9NOST</name>
<reference evidence="2 3" key="1">
    <citation type="journal article" date="2021" name="Int. J. Syst. Evol. Microbiol.">
        <title>Amazonocrinis nigriterrae gen. nov., sp. nov., Atlanticothrix silvestris gen. nov., sp. nov. and Dendronalium phyllosphericum gen. nov., sp. nov., nostocacean cyanobacteria from Brazilian environments.</title>
        <authorList>
            <person name="Alvarenga D.O."/>
            <person name="Andreote A.P.D."/>
            <person name="Branco L.H.Z."/>
            <person name="Delbaje E."/>
            <person name="Cruz R.B."/>
            <person name="Varani A.M."/>
            <person name="Fiore M.F."/>
        </authorList>
    </citation>
    <scope>NUCLEOTIDE SEQUENCE [LARGE SCALE GENOMIC DNA]</scope>
    <source>
        <strain evidence="2 3">CENA67</strain>
    </source>
</reference>
<dbReference type="AlphaFoldDB" id="A0A8J7L8V2"/>
<sequence length="86" mass="9963">MTTEALANYISHGLTFEFVQACRRSGQICEVVHSPHIPEDPGLIAYKEAMGFPVVQIPAKVEMNPVIKNFLRWKYPHKHYRFTGRY</sequence>
<evidence type="ECO:0000313" key="2">
    <source>
        <dbReference type="EMBL" id="MBH8562396.1"/>
    </source>
</evidence>
<dbReference type="RefSeq" id="WP_198124339.1">
    <property type="nucleotide sequence ID" value="NZ_JAECZC010000012.1"/>
</dbReference>
<dbReference type="EMBL" id="JAECZC010000012">
    <property type="protein sequence ID" value="MBH8562383.1"/>
    <property type="molecule type" value="Genomic_DNA"/>
</dbReference>
<evidence type="ECO:0000313" key="1">
    <source>
        <dbReference type="EMBL" id="MBH8562383.1"/>
    </source>
</evidence>
<comment type="caution">
    <text evidence="2">The sequence shown here is derived from an EMBL/GenBank/DDBJ whole genome shotgun (WGS) entry which is preliminary data.</text>
</comment>
<keyword evidence="3" id="KW-1185">Reference proteome</keyword>
<dbReference type="EMBL" id="JAECZC010000012">
    <property type="protein sequence ID" value="MBH8562396.1"/>
    <property type="molecule type" value="Genomic_DNA"/>
</dbReference>
<proteinExistence type="predicted"/>
<protein>
    <submittedName>
        <fullName evidence="2">Uncharacterized protein</fullName>
    </submittedName>
</protein>
<organism evidence="2 3">
    <name type="scientific">Amazonocrinis nigriterrae CENA67</name>
    <dbReference type="NCBI Taxonomy" id="2794033"/>
    <lineage>
        <taxon>Bacteria</taxon>
        <taxon>Bacillati</taxon>
        <taxon>Cyanobacteriota</taxon>
        <taxon>Cyanophyceae</taxon>
        <taxon>Nostocales</taxon>
        <taxon>Nostocaceae</taxon>
        <taxon>Amazonocrinis</taxon>
        <taxon>Amazonocrinis nigriterrae</taxon>
    </lineage>
</organism>
<gene>
    <name evidence="1" type="ORF">I8748_09385</name>
    <name evidence="2" type="ORF">I8748_09460</name>
</gene>